<dbReference type="PANTHER" id="PTHR23316">
    <property type="entry name" value="IMPORTIN ALPHA"/>
    <property type="match status" value="1"/>
</dbReference>
<evidence type="ECO:0000256" key="2">
    <source>
        <dbReference type="ARBA" id="ARBA00022448"/>
    </source>
</evidence>
<dbReference type="KEGG" id="tva:4745390"/>
<dbReference type="SUPFAM" id="SSF48371">
    <property type="entry name" value="ARM repeat"/>
    <property type="match status" value="1"/>
</dbReference>
<dbReference type="OrthoDB" id="29145at2759"/>
<dbReference type="InterPro" id="IPR016024">
    <property type="entry name" value="ARM-type_fold"/>
</dbReference>
<dbReference type="InParanoid" id="A2G534"/>
<dbReference type="STRING" id="5722.A2G534"/>
<keyword evidence="2" id="KW-0813">Transport</keyword>
<evidence type="ECO:0000256" key="3">
    <source>
        <dbReference type="ARBA" id="ARBA00022927"/>
    </source>
</evidence>
<evidence type="ECO:0000313" key="4">
    <source>
        <dbReference type="EMBL" id="EAX87738.1"/>
    </source>
</evidence>
<dbReference type="OMA" id="VEQRCIK"/>
<reference evidence="4" key="2">
    <citation type="journal article" date="2007" name="Science">
        <title>Draft genome sequence of the sexually transmitted pathogen Trichomonas vaginalis.</title>
        <authorList>
            <person name="Carlton J.M."/>
            <person name="Hirt R.P."/>
            <person name="Silva J.C."/>
            <person name="Delcher A.L."/>
            <person name="Schatz M."/>
            <person name="Zhao Q."/>
            <person name="Wortman J.R."/>
            <person name="Bidwell S.L."/>
            <person name="Alsmark U.C.M."/>
            <person name="Besteiro S."/>
            <person name="Sicheritz-Ponten T."/>
            <person name="Noel C.J."/>
            <person name="Dacks J.B."/>
            <person name="Foster P.G."/>
            <person name="Simillion C."/>
            <person name="Van de Peer Y."/>
            <person name="Miranda-Saavedra D."/>
            <person name="Barton G.J."/>
            <person name="Westrop G.D."/>
            <person name="Mueller S."/>
            <person name="Dessi D."/>
            <person name="Fiori P.L."/>
            <person name="Ren Q."/>
            <person name="Paulsen I."/>
            <person name="Zhang H."/>
            <person name="Bastida-Corcuera F.D."/>
            <person name="Simoes-Barbosa A."/>
            <person name="Brown M.T."/>
            <person name="Hayes R.D."/>
            <person name="Mukherjee M."/>
            <person name="Okumura C.Y."/>
            <person name="Schneider R."/>
            <person name="Smith A.J."/>
            <person name="Vanacova S."/>
            <person name="Villalvazo M."/>
            <person name="Haas B.J."/>
            <person name="Pertea M."/>
            <person name="Feldblyum T.V."/>
            <person name="Utterback T.R."/>
            <person name="Shu C.L."/>
            <person name="Osoegawa K."/>
            <person name="de Jong P.J."/>
            <person name="Hrdy I."/>
            <person name="Horvathova L."/>
            <person name="Zubacova Z."/>
            <person name="Dolezal P."/>
            <person name="Malik S.B."/>
            <person name="Logsdon J.M. Jr."/>
            <person name="Henze K."/>
            <person name="Gupta A."/>
            <person name="Wang C.C."/>
            <person name="Dunne R.L."/>
            <person name="Upcroft J.A."/>
            <person name="Upcroft P."/>
            <person name="White O."/>
            <person name="Salzberg S.L."/>
            <person name="Tang P."/>
            <person name="Chiu C.-H."/>
            <person name="Lee Y.-S."/>
            <person name="Embley T.M."/>
            <person name="Coombs G.H."/>
            <person name="Mottram J.C."/>
            <person name="Tachezy J."/>
            <person name="Fraser-Liggett C.M."/>
            <person name="Johnson P.J."/>
        </authorList>
    </citation>
    <scope>NUCLEOTIDE SEQUENCE [LARGE SCALE GENOMIC DNA]</scope>
    <source>
        <strain evidence="4">G3</strain>
    </source>
</reference>
<keyword evidence="3" id="KW-0653">Protein transport</keyword>
<accession>A2G534</accession>
<dbReference type="Gene3D" id="1.25.10.10">
    <property type="entry name" value="Leucine-rich Repeat Variant"/>
    <property type="match status" value="1"/>
</dbReference>
<dbReference type="InterPro" id="IPR011989">
    <property type="entry name" value="ARM-like"/>
</dbReference>
<protein>
    <recommendedName>
        <fullName evidence="6">Armadillo/beta-catenin-like repeat family protein</fullName>
    </recommendedName>
</protein>
<dbReference type="SMR" id="A2G534"/>
<dbReference type="Proteomes" id="UP000001542">
    <property type="component" value="Unassembled WGS sequence"/>
</dbReference>
<keyword evidence="5" id="KW-1185">Reference proteome</keyword>
<evidence type="ECO:0008006" key="6">
    <source>
        <dbReference type="Google" id="ProtNLM"/>
    </source>
</evidence>
<dbReference type="VEuPathDB" id="TrichDB:TVAG_450830"/>
<dbReference type="VEuPathDB" id="TrichDB:TVAGG3_0965410"/>
<sequence length="474" mass="53350">MDVGHLANTGVNLTGYADQINIERKKFTINYRKEKFFQNVIHMKRNLAELKPKVLTNDSNLEALKPESLSDAFQAQTEEAIHQFLSIFLNVAQSSLNDVKRVVCTDQFIDGLSSLYNLTFSDSTMFEIYEVTSITFNNCRNMQKLVDSDIIGTLTGQLYEQNPNLIYKQIELISSIAMSSDYARDALLCFGVHNIMVDIFNSSEESDLKTLSCKCIYALFQANGKVDTCIIQEFIPSIVEMFSTAENPQLEALFGTLIEMTNQDPEAVFTIYNLNAFPAIVQAISSPDLTNVALSLCGNLTVSQPVQILNLIELGLKEQLFAQLDGEYAPLSLWVLSNMIECCPNEILSTFTPEMILSIIKNANEGSSEFKQEATFLVSSLVLFSTLDMRFYCQQDVIDLLTEMLGCGIYYVTIRCIDALIKIIDFCNKEGTTDEIECMLKSCDFCDRIDDLTDCQNDEIQKRLAILQKTADFC</sequence>
<organism evidence="4 5">
    <name type="scientific">Trichomonas vaginalis (strain ATCC PRA-98 / G3)</name>
    <dbReference type="NCBI Taxonomy" id="412133"/>
    <lineage>
        <taxon>Eukaryota</taxon>
        <taxon>Metamonada</taxon>
        <taxon>Parabasalia</taxon>
        <taxon>Trichomonadida</taxon>
        <taxon>Trichomonadidae</taxon>
        <taxon>Trichomonas</taxon>
    </lineage>
</organism>
<dbReference type="AlphaFoldDB" id="A2G534"/>
<reference evidence="4" key="1">
    <citation type="submission" date="2006-10" db="EMBL/GenBank/DDBJ databases">
        <authorList>
            <person name="Amadeo P."/>
            <person name="Zhao Q."/>
            <person name="Wortman J."/>
            <person name="Fraser-Liggett C."/>
            <person name="Carlton J."/>
        </authorList>
    </citation>
    <scope>NUCLEOTIDE SEQUENCE</scope>
    <source>
        <strain evidence="4">G3</strain>
    </source>
</reference>
<proteinExistence type="inferred from homology"/>
<comment type="similarity">
    <text evidence="1">Belongs to the importin alpha family.</text>
</comment>
<dbReference type="GO" id="GO:0015031">
    <property type="term" value="P:protein transport"/>
    <property type="evidence" value="ECO:0007669"/>
    <property type="project" value="UniProtKB-KW"/>
</dbReference>
<gene>
    <name evidence="4" type="ORF">TVAG_450830</name>
</gene>
<dbReference type="EMBL" id="DS114406">
    <property type="protein sequence ID" value="EAX87738.1"/>
    <property type="molecule type" value="Genomic_DNA"/>
</dbReference>
<name>A2G534_TRIV3</name>
<evidence type="ECO:0000256" key="1">
    <source>
        <dbReference type="ARBA" id="ARBA00010394"/>
    </source>
</evidence>
<evidence type="ECO:0000313" key="5">
    <source>
        <dbReference type="Proteomes" id="UP000001542"/>
    </source>
</evidence>
<dbReference type="RefSeq" id="XP_001300668.1">
    <property type="nucleotide sequence ID" value="XM_001300667.1"/>
</dbReference>